<dbReference type="AlphaFoldDB" id="A0A9N9EC49"/>
<dbReference type="EMBL" id="CAJVPP010005646">
    <property type="protein sequence ID" value="CAG8668130.1"/>
    <property type="molecule type" value="Genomic_DNA"/>
</dbReference>
<comment type="caution">
    <text evidence="1">The sequence shown here is derived from an EMBL/GenBank/DDBJ whole genome shotgun (WGS) entry which is preliminary data.</text>
</comment>
<evidence type="ECO:0000313" key="1">
    <source>
        <dbReference type="EMBL" id="CAG8668130.1"/>
    </source>
</evidence>
<keyword evidence="2" id="KW-1185">Reference proteome</keyword>
<proteinExistence type="predicted"/>
<protein>
    <submittedName>
        <fullName evidence="1">6824_t:CDS:1</fullName>
    </submittedName>
</protein>
<name>A0A9N9EC49_FUNMO</name>
<sequence>KEFEALLEYDSTEDFSDTDNISGDIENTTKKNISLFVEKIFQSWDYISNFMKKYAATKGHLEVTTLHNQHTGHELHPLAVRFVPTLRKLPEEVIEEIRFLTVVAKANATIQYRVIREKFNIRII</sequence>
<reference evidence="1" key="1">
    <citation type="submission" date="2021-06" db="EMBL/GenBank/DDBJ databases">
        <authorList>
            <person name="Kallberg Y."/>
            <person name="Tangrot J."/>
            <person name="Rosling A."/>
        </authorList>
    </citation>
    <scope>NUCLEOTIDE SEQUENCE</scope>
    <source>
        <strain evidence="1">87-6 pot B 2015</strain>
    </source>
</reference>
<accession>A0A9N9EC49</accession>
<feature type="non-terminal residue" evidence="1">
    <location>
        <position position="1"/>
    </location>
</feature>
<dbReference type="Proteomes" id="UP000789375">
    <property type="component" value="Unassembled WGS sequence"/>
</dbReference>
<evidence type="ECO:0000313" key="2">
    <source>
        <dbReference type="Proteomes" id="UP000789375"/>
    </source>
</evidence>
<gene>
    <name evidence="1" type="ORF">FMOSSE_LOCUS12271</name>
</gene>
<organism evidence="1 2">
    <name type="scientific">Funneliformis mosseae</name>
    <name type="common">Endomycorrhizal fungus</name>
    <name type="synonym">Glomus mosseae</name>
    <dbReference type="NCBI Taxonomy" id="27381"/>
    <lineage>
        <taxon>Eukaryota</taxon>
        <taxon>Fungi</taxon>
        <taxon>Fungi incertae sedis</taxon>
        <taxon>Mucoromycota</taxon>
        <taxon>Glomeromycotina</taxon>
        <taxon>Glomeromycetes</taxon>
        <taxon>Glomerales</taxon>
        <taxon>Glomeraceae</taxon>
        <taxon>Funneliformis</taxon>
    </lineage>
</organism>